<feature type="region of interest" description="Disordered" evidence="1">
    <location>
        <begin position="1"/>
        <end position="32"/>
    </location>
</feature>
<comment type="caution">
    <text evidence="2">The sequence shown here is derived from an EMBL/GenBank/DDBJ whole genome shotgun (WGS) entry which is preliminary data.</text>
</comment>
<dbReference type="AlphaFoldDB" id="A0A941FNY9"/>
<evidence type="ECO:0000313" key="2">
    <source>
        <dbReference type="EMBL" id="MBR8644995.1"/>
    </source>
</evidence>
<evidence type="ECO:0000313" key="3">
    <source>
        <dbReference type="Proteomes" id="UP000680045"/>
    </source>
</evidence>
<proteinExistence type="predicted"/>
<evidence type="ECO:0000256" key="1">
    <source>
        <dbReference type="SAM" id="MobiDB-lite"/>
    </source>
</evidence>
<sequence length="67" mass="7585">MKRKVRDSCGNTRPRETPQAQVRRGGSRTARGKRVPGVEITIQILQSKLYTNSIIEFVYNLKSPAII</sequence>
<dbReference type="EMBL" id="JAGTPW010000022">
    <property type="protein sequence ID" value="MBR8644995.1"/>
    <property type="molecule type" value="Genomic_DNA"/>
</dbReference>
<dbReference type="Proteomes" id="UP000680045">
    <property type="component" value="Unassembled WGS sequence"/>
</dbReference>
<gene>
    <name evidence="2" type="ORF">KEH51_14015</name>
</gene>
<reference evidence="2" key="1">
    <citation type="submission" date="2021-04" db="EMBL/GenBank/DDBJ databases">
        <title>Whole genome sequencing of Enterococci isolates from hospitalized patients.</title>
        <authorList>
            <person name="Ogoti B.M."/>
            <person name="Onyambu F.G."/>
        </authorList>
    </citation>
    <scope>NUCLEOTIDE SEQUENCE</scope>
    <source>
        <strain evidence="2">242</strain>
    </source>
</reference>
<protein>
    <submittedName>
        <fullName evidence="2">Uncharacterized protein</fullName>
    </submittedName>
</protein>
<organism evidence="2 3">
    <name type="scientific">Peribacillus frigoritolerans</name>
    <dbReference type="NCBI Taxonomy" id="450367"/>
    <lineage>
        <taxon>Bacteria</taxon>
        <taxon>Bacillati</taxon>
        <taxon>Bacillota</taxon>
        <taxon>Bacilli</taxon>
        <taxon>Bacillales</taxon>
        <taxon>Bacillaceae</taxon>
        <taxon>Peribacillus</taxon>
    </lineage>
</organism>
<name>A0A941FNY9_9BACI</name>
<accession>A0A941FNY9</accession>